<dbReference type="PANTHER" id="PTHR43376">
    <property type="entry name" value="OLIGOPEPTIDE TRANSPORT SYSTEM PERMEASE PROTEIN"/>
    <property type="match status" value="1"/>
</dbReference>
<dbReference type="PANTHER" id="PTHR43376:SF1">
    <property type="entry name" value="OLIGOPEPTIDE TRANSPORT SYSTEM PERMEASE PROTEIN"/>
    <property type="match status" value="1"/>
</dbReference>
<dbReference type="Pfam" id="PF00528">
    <property type="entry name" value="BPD_transp_1"/>
    <property type="match status" value="1"/>
</dbReference>
<keyword evidence="5 7" id="KW-1133">Transmembrane helix</keyword>
<dbReference type="AlphaFoldDB" id="A0A1I5U0H2"/>
<dbReference type="PROSITE" id="PS50928">
    <property type="entry name" value="ABC_TM1"/>
    <property type="match status" value="1"/>
</dbReference>
<feature type="transmembrane region" description="Helical" evidence="7">
    <location>
        <begin position="187"/>
        <end position="208"/>
    </location>
</feature>
<keyword evidence="6 7" id="KW-0472">Membrane</keyword>
<evidence type="ECO:0000256" key="2">
    <source>
        <dbReference type="ARBA" id="ARBA00022448"/>
    </source>
</evidence>
<comment type="similarity">
    <text evidence="7">Belongs to the binding-protein-dependent transport system permease family.</text>
</comment>
<feature type="transmembrane region" description="Helical" evidence="7">
    <location>
        <begin position="12"/>
        <end position="32"/>
    </location>
</feature>
<feature type="domain" description="ABC transmembrane type-1" evidence="8">
    <location>
        <begin position="97"/>
        <end position="310"/>
    </location>
</feature>
<reference evidence="10" key="1">
    <citation type="submission" date="2016-10" db="EMBL/GenBank/DDBJ databases">
        <authorList>
            <person name="Varghese N."/>
            <person name="Submissions S."/>
        </authorList>
    </citation>
    <scope>NUCLEOTIDE SEQUENCE [LARGE SCALE GENOMIC DNA]</scope>
    <source>
        <strain evidence="10">CGMCC 1.10329</strain>
    </source>
</reference>
<evidence type="ECO:0000313" key="9">
    <source>
        <dbReference type="EMBL" id="SFP88774.1"/>
    </source>
</evidence>
<feature type="transmembrane region" description="Helical" evidence="7">
    <location>
        <begin position="101"/>
        <end position="124"/>
    </location>
</feature>
<dbReference type="Gene3D" id="1.10.3720.10">
    <property type="entry name" value="MetI-like"/>
    <property type="match status" value="1"/>
</dbReference>
<evidence type="ECO:0000259" key="8">
    <source>
        <dbReference type="PROSITE" id="PS50928"/>
    </source>
</evidence>
<keyword evidence="4 7" id="KW-0812">Transmembrane</keyword>
<evidence type="ECO:0000256" key="4">
    <source>
        <dbReference type="ARBA" id="ARBA00022692"/>
    </source>
</evidence>
<keyword evidence="2 7" id="KW-0813">Transport</keyword>
<feature type="transmembrane region" description="Helical" evidence="7">
    <location>
        <begin position="145"/>
        <end position="167"/>
    </location>
</feature>
<evidence type="ECO:0000256" key="6">
    <source>
        <dbReference type="ARBA" id="ARBA00023136"/>
    </source>
</evidence>
<name>A0A1I5U0H2_9EURY</name>
<dbReference type="CDD" id="cd06261">
    <property type="entry name" value="TM_PBP2"/>
    <property type="match status" value="1"/>
</dbReference>
<dbReference type="Proteomes" id="UP000183769">
    <property type="component" value="Unassembled WGS sequence"/>
</dbReference>
<keyword evidence="10" id="KW-1185">Reference proteome</keyword>
<dbReference type="GO" id="GO:0005886">
    <property type="term" value="C:plasma membrane"/>
    <property type="evidence" value="ECO:0007669"/>
    <property type="project" value="UniProtKB-SubCell"/>
</dbReference>
<accession>A0A1I5U0H2</accession>
<gene>
    <name evidence="9" type="ORF">SAMN05216277_11148</name>
</gene>
<dbReference type="GO" id="GO:0055085">
    <property type="term" value="P:transmembrane transport"/>
    <property type="evidence" value="ECO:0007669"/>
    <property type="project" value="InterPro"/>
</dbReference>
<dbReference type="Pfam" id="PF19300">
    <property type="entry name" value="BPD_transp_1_N"/>
    <property type="match status" value="1"/>
</dbReference>
<organism evidence="9 10">
    <name type="scientific">Halolamina pelagica</name>
    <dbReference type="NCBI Taxonomy" id="699431"/>
    <lineage>
        <taxon>Archaea</taxon>
        <taxon>Methanobacteriati</taxon>
        <taxon>Methanobacteriota</taxon>
        <taxon>Stenosarchaea group</taxon>
        <taxon>Halobacteria</taxon>
        <taxon>Halobacteriales</taxon>
        <taxon>Haloferacaceae</taxon>
    </lineage>
</organism>
<dbReference type="RefSeq" id="WP_074879170.1">
    <property type="nucleotide sequence ID" value="NZ_FOXI01000011.1"/>
</dbReference>
<dbReference type="OrthoDB" id="44105at2157"/>
<feature type="transmembrane region" description="Helical" evidence="7">
    <location>
        <begin position="246"/>
        <end position="271"/>
    </location>
</feature>
<dbReference type="InterPro" id="IPR000515">
    <property type="entry name" value="MetI-like"/>
</dbReference>
<feature type="transmembrane region" description="Helical" evidence="7">
    <location>
        <begin position="291"/>
        <end position="314"/>
    </location>
</feature>
<evidence type="ECO:0000313" key="10">
    <source>
        <dbReference type="Proteomes" id="UP000183769"/>
    </source>
</evidence>
<evidence type="ECO:0000256" key="7">
    <source>
        <dbReference type="RuleBase" id="RU363032"/>
    </source>
</evidence>
<sequence>MGAKGYIARRAAQSVVTIFVVAVLMFVLFRLMPGDPTAVALSPALDESVQQEMARQYGLNQPLHIQFIRYMASVVTLDFGYSFFQNEPVRDILMRRIGNTLLLMGTGLLLAYAFGTSIGALAAWKRGSFDTRVLVSAVLFRSTPVFWLALVLLYVFGFHLEWFPIGHMVDAEATYSGFLDKVFSVDFLHHLVLPVLSTVPFYMAYPLLLMRTTMLRIEGEDFITMAHAKGVRDRDVFAKHAARNSLLPIVTTAPIVVGLAVAGNVLVETIYSWPGVGRTLVQAVLQSDYPLAQAAFLMIAVIVIVGNFVADLLYTVIDPRITYD</sequence>
<protein>
    <submittedName>
        <fullName evidence="9">Peptide/nickel transport system permease protein</fullName>
    </submittedName>
</protein>
<dbReference type="InterPro" id="IPR045621">
    <property type="entry name" value="BPD_transp_1_N"/>
</dbReference>
<evidence type="ECO:0000256" key="5">
    <source>
        <dbReference type="ARBA" id="ARBA00022989"/>
    </source>
</evidence>
<comment type="subcellular location">
    <subcellularLocation>
        <location evidence="1 7">Cell membrane</location>
        <topology evidence="1 7">Multi-pass membrane protein</topology>
    </subcellularLocation>
</comment>
<proteinExistence type="inferred from homology"/>
<evidence type="ECO:0000256" key="1">
    <source>
        <dbReference type="ARBA" id="ARBA00004651"/>
    </source>
</evidence>
<evidence type="ECO:0000256" key="3">
    <source>
        <dbReference type="ARBA" id="ARBA00022475"/>
    </source>
</evidence>
<dbReference type="SUPFAM" id="SSF161098">
    <property type="entry name" value="MetI-like"/>
    <property type="match status" value="1"/>
</dbReference>
<keyword evidence="3" id="KW-1003">Cell membrane</keyword>
<dbReference type="InterPro" id="IPR035906">
    <property type="entry name" value="MetI-like_sf"/>
</dbReference>
<dbReference type="EMBL" id="FOXI01000011">
    <property type="protein sequence ID" value="SFP88774.1"/>
    <property type="molecule type" value="Genomic_DNA"/>
</dbReference>